<dbReference type="EMBL" id="JARIHO010000024">
    <property type="protein sequence ID" value="KAJ7342943.1"/>
    <property type="molecule type" value="Genomic_DNA"/>
</dbReference>
<name>A0AAD7EPA5_9AGAR</name>
<reference evidence="1" key="1">
    <citation type="submission" date="2023-03" db="EMBL/GenBank/DDBJ databases">
        <title>Massive genome expansion in bonnet fungi (Mycena s.s.) driven by repeated elements and novel gene families across ecological guilds.</title>
        <authorList>
            <consortium name="Lawrence Berkeley National Laboratory"/>
            <person name="Harder C.B."/>
            <person name="Miyauchi S."/>
            <person name="Viragh M."/>
            <person name="Kuo A."/>
            <person name="Thoen E."/>
            <person name="Andreopoulos B."/>
            <person name="Lu D."/>
            <person name="Skrede I."/>
            <person name="Drula E."/>
            <person name="Henrissat B."/>
            <person name="Morin E."/>
            <person name="Kohler A."/>
            <person name="Barry K."/>
            <person name="LaButti K."/>
            <person name="Morin E."/>
            <person name="Salamov A."/>
            <person name="Lipzen A."/>
            <person name="Mereny Z."/>
            <person name="Hegedus B."/>
            <person name="Baldrian P."/>
            <person name="Stursova M."/>
            <person name="Weitz H."/>
            <person name="Taylor A."/>
            <person name="Grigoriev I.V."/>
            <person name="Nagy L.G."/>
            <person name="Martin F."/>
            <person name="Kauserud H."/>
        </authorList>
    </citation>
    <scope>NUCLEOTIDE SEQUENCE</scope>
    <source>
        <strain evidence="1">CBHHK002</strain>
    </source>
</reference>
<protein>
    <submittedName>
        <fullName evidence="1">Uncharacterized protein</fullName>
    </submittedName>
</protein>
<organism evidence="1 2">
    <name type="scientific">Mycena albidolilacea</name>
    <dbReference type="NCBI Taxonomy" id="1033008"/>
    <lineage>
        <taxon>Eukaryota</taxon>
        <taxon>Fungi</taxon>
        <taxon>Dikarya</taxon>
        <taxon>Basidiomycota</taxon>
        <taxon>Agaricomycotina</taxon>
        <taxon>Agaricomycetes</taxon>
        <taxon>Agaricomycetidae</taxon>
        <taxon>Agaricales</taxon>
        <taxon>Marasmiineae</taxon>
        <taxon>Mycenaceae</taxon>
        <taxon>Mycena</taxon>
    </lineage>
</organism>
<evidence type="ECO:0000313" key="1">
    <source>
        <dbReference type="EMBL" id="KAJ7342943.1"/>
    </source>
</evidence>
<proteinExistence type="predicted"/>
<comment type="caution">
    <text evidence="1">The sequence shown here is derived from an EMBL/GenBank/DDBJ whole genome shotgun (WGS) entry which is preliminary data.</text>
</comment>
<evidence type="ECO:0000313" key="2">
    <source>
        <dbReference type="Proteomes" id="UP001218218"/>
    </source>
</evidence>
<gene>
    <name evidence="1" type="ORF">DFH08DRAFT_1011486</name>
</gene>
<keyword evidence="2" id="KW-1185">Reference proteome</keyword>
<dbReference type="Proteomes" id="UP001218218">
    <property type="component" value="Unassembled WGS sequence"/>
</dbReference>
<sequence>MPASPAKPVSSPRPPKEVSVAQMGVYRPPPNIWRWSAQCADIGCADMCGQGSYTACADDPPERSESLRMKVEEGERRLKCNIRVSQKTTSETTLETTPETSKRVTLTDPIDRCDPTTTLDRALDHQYKCMVVWDSPTSPVVNYWFHPGGQRGAIPTKTLDSLIFVPARFSVEAAFPCNFEGRTDPPTICQGPMQQTSSFDGQSDCHLSINVYIPPPMTWYKFGLTEGNYTHSATANVKVSAVGSSSTILSPSLLDLLNDDDVAPQDIDRETVEQALFNQPDPQTDCSFEDRLDSSLDLADTDRVDNAISSSADTIPSVIGSFTHWAVEDHIRLDSISLEKVISSGKKKDAVLPEGCSIASGRGDGRARE</sequence>
<dbReference type="AlphaFoldDB" id="A0AAD7EPA5"/>
<accession>A0AAD7EPA5</accession>